<feature type="region of interest" description="Disordered" evidence="1">
    <location>
        <begin position="319"/>
        <end position="339"/>
    </location>
</feature>
<dbReference type="Proteomes" id="UP001437256">
    <property type="component" value="Unassembled WGS sequence"/>
</dbReference>
<feature type="region of interest" description="Disordered" evidence="1">
    <location>
        <begin position="93"/>
        <end position="129"/>
    </location>
</feature>
<comment type="caution">
    <text evidence="2">The sequence shown here is derived from an EMBL/GenBank/DDBJ whole genome shotgun (WGS) entry which is preliminary data.</text>
</comment>
<proteinExistence type="predicted"/>
<evidence type="ECO:0000313" key="2">
    <source>
        <dbReference type="EMBL" id="KAL0057523.1"/>
    </source>
</evidence>
<feature type="compositionally biased region" description="Basic and acidic residues" evidence="1">
    <location>
        <begin position="103"/>
        <end position="125"/>
    </location>
</feature>
<dbReference type="SUPFAM" id="SSF51197">
    <property type="entry name" value="Clavaminate synthase-like"/>
    <property type="match status" value="1"/>
</dbReference>
<evidence type="ECO:0000313" key="3">
    <source>
        <dbReference type="Proteomes" id="UP001437256"/>
    </source>
</evidence>
<dbReference type="Gene3D" id="2.60.120.650">
    <property type="entry name" value="Cupin"/>
    <property type="match status" value="1"/>
</dbReference>
<protein>
    <submittedName>
        <fullName evidence="2">Uncharacterized protein</fullName>
    </submittedName>
</protein>
<gene>
    <name evidence="2" type="ORF">AAF712_015834</name>
</gene>
<keyword evidence="3" id="KW-1185">Reference proteome</keyword>
<sequence length="484" mass="54912">MRALAVPRNTLPIIVQVFDALEYTSAKLDIFLTPEERTMSNPGQSWFSRLAPLLAETEIIYPPRAPVRIPAKDEWEILKPLPGEEVQHLQKLRNRRSTAIAQRQKDPQKKRAYTKKSDPSDSTQREKKRKRLLVGPSKIVYDLGSTTDASDCIVWTGSNGSELRTPVPHKVDRHGRDVMKKAAQIVDALSKKGFVEESTPNILVLERSQHTELEVEDRVRESMFQNLPVFVKGDRSKDSWKDGLNEEHLKKLDIDTGCRVETLDFFIQEFEDVDSGDPVLSPEENHVDEKYEDKVFCCSELHPDKMSFGHICEPNAAASSSQAKSKAKGQAKGKTTSRIQDLDRQKMTIHEFVDAVKVRHENKFVLDLSVQEWSGIPYGSLNYFNHAKRVTHTLQEDITYPDASWGLAHGGQIITWFHHDCDGKVTIVNGVTGAKVWTLFKPRIDLSAAESHDLQLWMASRKEKFPKPEFGDLINILILPGDTL</sequence>
<dbReference type="EMBL" id="JBBXMP010000506">
    <property type="protein sequence ID" value="KAL0057523.1"/>
    <property type="molecule type" value="Genomic_DNA"/>
</dbReference>
<organism evidence="2 3">
    <name type="scientific">Marasmius tenuissimus</name>
    <dbReference type="NCBI Taxonomy" id="585030"/>
    <lineage>
        <taxon>Eukaryota</taxon>
        <taxon>Fungi</taxon>
        <taxon>Dikarya</taxon>
        <taxon>Basidiomycota</taxon>
        <taxon>Agaricomycotina</taxon>
        <taxon>Agaricomycetes</taxon>
        <taxon>Agaricomycetidae</taxon>
        <taxon>Agaricales</taxon>
        <taxon>Marasmiineae</taxon>
        <taxon>Marasmiaceae</taxon>
        <taxon>Marasmius</taxon>
    </lineage>
</organism>
<reference evidence="2 3" key="1">
    <citation type="submission" date="2024-05" db="EMBL/GenBank/DDBJ databases">
        <title>A draft genome resource for the thread blight pathogen Marasmius tenuissimus strain MS-2.</title>
        <authorList>
            <person name="Yulfo-Soto G.E."/>
            <person name="Baruah I.K."/>
            <person name="Amoako-Attah I."/>
            <person name="Bukari Y."/>
            <person name="Meinhardt L.W."/>
            <person name="Bailey B.A."/>
            <person name="Cohen S.P."/>
        </authorList>
    </citation>
    <scope>NUCLEOTIDE SEQUENCE [LARGE SCALE GENOMIC DNA]</scope>
    <source>
        <strain evidence="2 3">MS-2</strain>
    </source>
</reference>
<name>A0ABR2Z8A0_9AGAR</name>
<accession>A0ABR2Z8A0</accession>
<evidence type="ECO:0000256" key="1">
    <source>
        <dbReference type="SAM" id="MobiDB-lite"/>
    </source>
</evidence>